<sequence length="167" mass="20099">MKISLLKNIFNSTIFIIKTIGISKITRLEVIRFILRYTTTYIIINIVFNSIIYYMVTFVQFPEKIGRDVIGIEHYRFFIYIGRHLYNWRGELLGFLPILLFISIILLVIFIHLFNRSRSRFIKVFYLIVIKANQFIIATILFLPLFSYETYFILDYYGLLEWIILII</sequence>
<keyword evidence="2" id="KW-0496">Mitochondrion</keyword>
<name>A0A678XI40_MYXSQ</name>
<protein>
    <submittedName>
        <fullName evidence="2">Uncharacterized protein</fullName>
    </submittedName>
</protein>
<reference evidence="2" key="1">
    <citation type="submission" date="2018-10" db="EMBL/GenBank/DDBJ databases">
        <title>Myxobolus squamalis genome and transcriptome.</title>
        <authorList>
            <person name="Yahalomi D."/>
            <person name="Atkinson S.D."/>
            <person name="Neuhof M."/>
            <person name="Chang E.S."/>
            <person name="Philippe H."/>
            <person name="Cartwright P."/>
            <person name="Bartholomew J.L."/>
            <person name="Huchon D."/>
        </authorList>
    </citation>
    <scope>NUCLEOTIDE SEQUENCE</scope>
</reference>
<dbReference type="EMBL" id="MK087050">
    <property type="protein sequence ID" value="AZA06367.1"/>
    <property type="molecule type" value="Genomic_DNA"/>
</dbReference>
<keyword evidence="1" id="KW-0812">Transmembrane</keyword>
<evidence type="ECO:0000313" key="2">
    <source>
        <dbReference type="EMBL" id="AZA06367.1"/>
    </source>
</evidence>
<keyword evidence="1" id="KW-1133">Transmembrane helix</keyword>
<keyword evidence="1" id="KW-0472">Membrane</keyword>
<geneLocation type="mitochondrion" evidence="2"/>
<dbReference type="AlphaFoldDB" id="A0A678XI40"/>
<feature type="transmembrane region" description="Helical" evidence="1">
    <location>
        <begin position="125"/>
        <end position="146"/>
    </location>
</feature>
<feature type="transmembrane region" description="Helical" evidence="1">
    <location>
        <begin position="92"/>
        <end position="113"/>
    </location>
</feature>
<feature type="transmembrane region" description="Helical" evidence="1">
    <location>
        <begin position="34"/>
        <end position="56"/>
    </location>
</feature>
<accession>A0A678XI40</accession>
<evidence type="ECO:0000256" key="1">
    <source>
        <dbReference type="SAM" id="Phobius"/>
    </source>
</evidence>
<organism evidence="2">
    <name type="scientific">Myxobolus squamalis</name>
    <name type="common">Myxosporean</name>
    <dbReference type="NCBI Taxonomy" id="59785"/>
    <lineage>
        <taxon>Eukaryota</taxon>
        <taxon>Metazoa</taxon>
        <taxon>Cnidaria</taxon>
        <taxon>Myxozoa</taxon>
        <taxon>Myxosporea</taxon>
        <taxon>Bivalvulida</taxon>
        <taxon>Platysporina</taxon>
        <taxon>Myxobolidae</taxon>
        <taxon>Myxobolus</taxon>
    </lineage>
</organism>
<proteinExistence type="predicted"/>
<dbReference type="Proteomes" id="UP001296480">
    <property type="component" value="Mitochondrion MT"/>
</dbReference>